<feature type="transmembrane region" description="Helical" evidence="2">
    <location>
        <begin position="28"/>
        <end position="50"/>
    </location>
</feature>
<sequence>MTLTSAPAAAAPASETVAQPAPNAMTLGVLGPVGLAAIVLGVIGMVAGVIRQRRKKARELSAGSGPAGTTQVAPGSAAAEVATVTSDDVAPAPVRPPGPRAAADSARAGVTVD</sequence>
<accession>A0ABN1VEL9</accession>
<comment type="caution">
    <text evidence="3">The sequence shown here is derived from an EMBL/GenBank/DDBJ whole genome shotgun (WGS) entry which is preliminary data.</text>
</comment>
<proteinExistence type="predicted"/>
<reference evidence="3 4" key="1">
    <citation type="journal article" date="2019" name="Int. J. Syst. Evol. Microbiol.">
        <title>The Global Catalogue of Microorganisms (GCM) 10K type strain sequencing project: providing services to taxonomists for standard genome sequencing and annotation.</title>
        <authorList>
            <consortium name="The Broad Institute Genomics Platform"/>
            <consortium name="The Broad Institute Genome Sequencing Center for Infectious Disease"/>
            <person name="Wu L."/>
            <person name="Ma J."/>
        </authorList>
    </citation>
    <scope>NUCLEOTIDE SEQUENCE [LARGE SCALE GENOMIC DNA]</scope>
    <source>
        <strain evidence="3 4">JCM 13022</strain>
    </source>
</reference>
<evidence type="ECO:0000313" key="4">
    <source>
        <dbReference type="Proteomes" id="UP001500467"/>
    </source>
</evidence>
<name>A0ABN1VEL9_9PSEU</name>
<evidence type="ECO:0000256" key="1">
    <source>
        <dbReference type="SAM" id="MobiDB-lite"/>
    </source>
</evidence>
<feature type="region of interest" description="Disordered" evidence="1">
    <location>
        <begin position="57"/>
        <end position="113"/>
    </location>
</feature>
<keyword evidence="2" id="KW-0812">Transmembrane</keyword>
<evidence type="ECO:0000256" key="2">
    <source>
        <dbReference type="SAM" id="Phobius"/>
    </source>
</evidence>
<keyword evidence="2" id="KW-0472">Membrane</keyword>
<keyword evidence="2" id="KW-1133">Transmembrane helix</keyword>
<evidence type="ECO:0008006" key="5">
    <source>
        <dbReference type="Google" id="ProtNLM"/>
    </source>
</evidence>
<dbReference type="EMBL" id="BAAALM010000008">
    <property type="protein sequence ID" value="GAA1208016.1"/>
    <property type="molecule type" value="Genomic_DNA"/>
</dbReference>
<protein>
    <recommendedName>
        <fullName evidence="5">LPXTG-motif cell wall anchor domain-containing protein</fullName>
    </recommendedName>
</protein>
<evidence type="ECO:0000313" key="3">
    <source>
        <dbReference type="EMBL" id="GAA1208016.1"/>
    </source>
</evidence>
<organism evidence="3 4">
    <name type="scientific">Prauserella alba</name>
    <dbReference type="NCBI Taxonomy" id="176898"/>
    <lineage>
        <taxon>Bacteria</taxon>
        <taxon>Bacillati</taxon>
        <taxon>Actinomycetota</taxon>
        <taxon>Actinomycetes</taxon>
        <taxon>Pseudonocardiales</taxon>
        <taxon>Pseudonocardiaceae</taxon>
        <taxon>Prauserella</taxon>
    </lineage>
</organism>
<keyword evidence="4" id="KW-1185">Reference proteome</keyword>
<dbReference type="Proteomes" id="UP001500467">
    <property type="component" value="Unassembled WGS sequence"/>
</dbReference>
<gene>
    <name evidence="3" type="ORF">GCM10009675_29630</name>
</gene>